<dbReference type="SUPFAM" id="SSF55781">
    <property type="entry name" value="GAF domain-like"/>
    <property type="match status" value="1"/>
</dbReference>
<dbReference type="InterPro" id="IPR029787">
    <property type="entry name" value="Nucleotide_cyclase"/>
</dbReference>
<sequence length="625" mass="68687">MTASAGSPKQAERCARARRHNHALVALGRRVWHEDCTFETAIAEICEVAAETLGVERVNVWRVDSARQQLRCVHAYIRDSGEHDPPGFDESLLLDSEYGDQLGEVRVVDIADVRNDSTVSASEEALGAYLRRHDIHSLLDAPIRAEGELLGVVCHEHVGSARMWSPEDYAFAGSIGDYVAVAYEIARRREIENRLRFLERHDPHTNLPNRDHLLEVAHTALRPLHEGDTGLAVIHLQVDPPAGHEGIDVDGFHRFLVDCAEHLRELTADSAALARVREDAFAIIPHRHLREVEALELAERCIDLVQTDAAGPRGYPATVTAGIAFSRDLAAPSADALLRNAENASIRARANGLGRCKVFNADRHRDLLKRMRLEQSLRDAFADGRLLLHYMPEVDLRDGHWRSAEALLRWRNDEGRIVPAGEFIEAAESSGLIVRLGRWVLLEACSAAMRWPARNGVAPMLRVNVSARQFEEAGLAADVDSALAESGLPPQRLCLEITETLLLRDTDTAAKTLARIRALGVRVALDDFGTGYCSLGYLKRLPIDTIKIDRGFTAGLPQDRADLAIVQALVGLARNLGIDVVGEGVETQAQADCLRACGIHAVQGYLYSPAVDNDTLIAGFAAQHS</sequence>
<dbReference type="InterPro" id="IPR000160">
    <property type="entry name" value="GGDEF_dom"/>
</dbReference>
<organism evidence="3 4">
    <name type="scientific">Lysobacter hankyongensis</name>
    <dbReference type="NCBI Taxonomy" id="1176535"/>
    <lineage>
        <taxon>Bacteria</taxon>
        <taxon>Pseudomonadati</taxon>
        <taxon>Pseudomonadota</taxon>
        <taxon>Gammaproteobacteria</taxon>
        <taxon>Lysobacterales</taxon>
        <taxon>Lysobacteraceae</taxon>
        <taxon>Lysobacter</taxon>
    </lineage>
</organism>
<dbReference type="PANTHER" id="PTHR44757:SF2">
    <property type="entry name" value="BIOFILM ARCHITECTURE MAINTENANCE PROTEIN MBAA"/>
    <property type="match status" value="1"/>
</dbReference>
<dbReference type="Gene3D" id="3.30.70.270">
    <property type="match status" value="1"/>
</dbReference>
<dbReference type="PROSITE" id="PS50887">
    <property type="entry name" value="GGDEF"/>
    <property type="match status" value="1"/>
</dbReference>
<evidence type="ECO:0000259" key="2">
    <source>
        <dbReference type="PROSITE" id="PS50887"/>
    </source>
</evidence>
<dbReference type="Pfam" id="PF01590">
    <property type="entry name" value="GAF"/>
    <property type="match status" value="1"/>
</dbReference>
<dbReference type="PROSITE" id="PS50883">
    <property type="entry name" value="EAL"/>
    <property type="match status" value="1"/>
</dbReference>
<evidence type="ECO:0000259" key="1">
    <source>
        <dbReference type="PROSITE" id="PS50883"/>
    </source>
</evidence>
<dbReference type="PANTHER" id="PTHR44757">
    <property type="entry name" value="DIGUANYLATE CYCLASE DGCP"/>
    <property type="match status" value="1"/>
</dbReference>
<dbReference type="Gene3D" id="3.30.450.40">
    <property type="match status" value="1"/>
</dbReference>
<dbReference type="SMART" id="SM00052">
    <property type="entry name" value="EAL"/>
    <property type="match status" value="1"/>
</dbReference>
<dbReference type="InterPro" id="IPR003018">
    <property type="entry name" value="GAF"/>
</dbReference>
<dbReference type="InterPro" id="IPR035919">
    <property type="entry name" value="EAL_sf"/>
</dbReference>
<keyword evidence="4" id="KW-1185">Reference proteome</keyword>
<evidence type="ECO:0008006" key="5">
    <source>
        <dbReference type="Google" id="ProtNLM"/>
    </source>
</evidence>
<name>A0ABP9BQA0_9GAMM</name>
<dbReference type="InterPro" id="IPR052155">
    <property type="entry name" value="Biofilm_reg_signaling"/>
</dbReference>
<comment type="caution">
    <text evidence="3">The sequence shown here is derived from an EMBL/GenBank/DDBJ whole genome shotgun (WGS) entry which is preliminary data.</text>
</comment>
<dbReference type="Gene3D" id="3.20.20.450">
    <property type="entry name" value="EAL domain"/>
    <property type="match status" value="1"/>
</dbReference>
<dbReference type="Proteomes" id="UP001499959">
    <property type="component" value="Unassembled WGS sequence"/>
</dbReference>
<accession>A0ABP9BQA0</accession>
<gene>
    <name evidence="3" type="ORF">GCM10023307_23700</name>
</gene>
<feature type="domain" description="GGDEF" evidence="2">
    <location>
        <begin position="229"/>
        <end position="361"/>
    </location>
</feature>
<dbReference type="CDD" id="cd01948">
    <property type="entry name" value="EAL"/>
    <property type="match status" value="1"/>
</dbReference>
<dbReference type="SUPFAM" id="SSF55073">
    <property type="entry name" value="Nucleotide cyclase"/>
    <property type="match status" value="1"/>
</dbReference>
<proteinExistence type="predicted"/>
<feature type="domain" description="EAL" evidence="1">
    <location>
        <begin position="370"/>
        <end position="624"/>
    </location>
</feature>
<reference evidence="4" key="1">
    <citation type="journal article" date="2019" name="Int. J. Syst. Evol. Microbiol.">
        <title>The Global Catalogue of Microorganisms (GCM) 10K type strain sequencing project: providing services to taxonomists for standard genome sequencing and annotation.</title>
        <authorList>
            <consortium name="The Broad Institute Genomics Platform"/>
            <consortium name="The Broad Institute Genome Sequencing Center for Infectious Disease"/>
            <person name="Wu L."/>
            <person name="Ma J."/>
        </authorList>
    </citation>
    <scope>NUCLEOTIDE SEQUENCE [LARGE SCALE GENOMIC DNA]</scope>
    <source>
        <strain evidence="4">JCM 18204</strain>
    </source>
</reference>
<dbReference type="SMART" id="SM00065">
    <property type="entry name" value="GAF"/>
    <property type="match status" value="1"/>
</dbReference>
<evidence type="ECO:0000313" key="3">
    <source>
        <dbReference type="EMBL" id="GAA4797107.1"/>
    </source>
</evidence>
<dbReference type="SMART" id="SM00267">
    <property type="entry name" value="GGDEF"/>
    <property type="match status" value="1"/>
</dbReference>
<dbReference type="EMBL" id="BAABJE010000012">
    <property type="protein sequence ID" value="GAA4797107.1"/>
    <property type="molecule type" value="Genomic_DNA"/>
</dbReference>
<dbReference type="InterPro" id="IPR001633">
    <property type="entry name" value="EAL_dom"/>
</dbReference>
<dbReference type="RefSeq" id="WP_345303546.1">
    <property type="nucleotide sequence ID" value="NZ_BAABJE010000012.1"/>
</dbReference>
<dbReference type="InterPro" id="IPR043128">
    <property type="entry name" value="Rev_trsase/Diguanyl_cyclase"/>
</dbReference>
<evidence type="ECO:0000313" key="4">
    <source>
        <dbReference type="Proteomes" id="UP001499959"/>
    </source>
</evidence>
<dbReference type="Pfam" id="PF00563">
    <property type="entry name" value="EAL"/>
    <property type="match status" value="1"/>
</dbReference>
<dbReference type="Pfam" id="PF00990">
    <property type="entry name" value="GGDEF"/>
    <property type="match status" value="1"/>
</dbReference>
<dbReference type="InterPro" id="IPR029016">
    <property type="entry name" value="GAF-like_dom_sf"/>
</dbReference>
<dbReference type="SUPFAM" id="SSF141868">
    <property type="entry name" value="EAL domain-like"/>
    <property type="match status" value="1"/>
</dbReference>
<protein>
    <recommendedName>
        <fullName evidence="5">EAL domain-containing protein</fullName>
    </recommendedName>
</protein>